<evidence type="ECO:0000256" key="1">
    <source>
        <dbReference type="SAM" id="MobiDB-lite"/>
    </source>
</evidence>
<name>A0AA39X0H9_9PEZI</name>
<reference evidence="2" key="1">
    <citation type="submission" date="2023-06" db="EMBL/GenBank/DDBJ databases">
        <title>Genome-scale phylogeny and comparative genomics of the fungal order Sordariales.</title>
        <authorList>
            <consortium name="Lawrence Berkeley National Laboratory"/>
            <person name="Hensen N."/>
            <person name="Bonometti L."/>
            <person name="Westerberg I."/>
            <person name="Brannstrom I.O."/>
            <person name="Guillou S."/>
            <person name="Cros-Aarteil S."/>
            <person name="Calhoun S."/>
            <person name="Haridas S."/>
            <person name="Kuo A."/>
            <person name="Mondo S."/>
            <person name="Pangilinan J."/>
            <person name="Riley R."/>
            <person name="LaButti K."/>
            <person name="Andreopoulos B."/>
            <person name="Lipzen A."/>
            <person name="Chen C."/>
            <person name="Yanf M."/>
            <person name="Daum C."/>
            <person name="Ng V."/>
            <person name="Clum A."/>
            <person name="Steindorff A."/>
            <person name="Ohm R."/>
            <person name="Martin F."/>
            <person name="Silar P."/>
            <person name="Natvig D."/>
            <person name="Lalanne C."/>
            <person name="Gautier V."/>
            <person name="Ament-velasquez S.L."/>
            <person name="Kruys A."/>
            <person name="Hutchinson M.I."/>
            <person name="Powell A.J."/>
            <person name="Barry K."/>
            <person name="Miller A.N."/>
            <person name="Grigoriev I.V."/>
            <person name="Debuchy R."/>
            <person name="Gladieux P."/>
            <person name="Thoren M.H."/>
            <person name="Johannesson H."/>
        </authorList>
    </citation>
    <scope>NUCLEOTIDE SEQUENCE</scope>
    <source>
        <strain evidence="2">SMH3391-2</strain>
    </source>
</reference>
<dbReference type="InterPro" id="IPR005819">
    <property type="entry name" value="H1/H5"/>
</dbReference>
<dbReference type="EMBL" id="JAULSR010000003">
    <property type="protein sequence ID" value="KAK0625008.1"/>
    <property type="molecule type" value="Genomic_DNA"/>
</dbReference>
<dbReference type="GO" id="GO:0000786">
    <property type="term" value="C:nucleosome"/>
    <property type="evidence" value="ECO:0007669"/>
    <property type="project" value="InterPro"/>
</dbReference>
<dbReference type="GO" id="GO:0006334">
    <property type="term" value="P:nucleosome assembly"/>
    <property type="evidence" value="ECO:0007669"/>
    <property type="project" value="InterPro"/>
</dbReference>
<protein>
    <submittedName>
        <fullName evidence="2">Uncharacterized protein</fullName>
    </submittedName>
</protein>
<dbReference type="GO" id="GO:0003677">
    <property type="term" value="F:DNA binding"/>
    <property type="evidence" value="ECO:0007669"/>
    <property type="project" value="InterPro"/>
</dbReference>
<evidence type="ECO:0000313" key="3">
    <source>
        <dbReference type="Proteomes" id="UP001174934"/>
    </source>
</evidence>
<feature type="region of interest" description="Disordered" evidence="1">
    <location>
        <begin position="29"/>
        <end position="141"/>
    </location>
</feature>
<dbReference type="PRINTS" id="PR00624">
    <property type="entry name" value="HISTONEH5"/>
</dbReference>
<feature type="compositionally biased region" description="Basic residues" evidence="1">
    <location>
        <begin position="125"/>
        <end position="141"/>
    </location>
</feature>
<gene>
    <name evidence="2" type="ORF">B0T17DRAFT_508032</name>
</gene>
<keyword evidence="3" id="KW-1185">Reference proteome</keyword>
<dbReference type="Proteomes" id="UP001174934">
    <property type="component" value="Unassembled WGS sequence"/>
</dbReference>
<feature type="compositionally biased region" description="Polar residues" evidence="1">
    <location>
        <begin position="61"/>
        <end position="74"/>
    </location>
</feature>
<dbReference type="GO" id="GO:0030527">
    <property type="term" value="F:structural constituent of chromatin"/>
    <property type="evidence" value="ECO:0007669"/>
    <property type="project" value="InterPro"/>
</dbReference>
<accession>A0AA39X0H9</accession>
<comment type="caution">
    <text evidence="2">The sequence shown here is derived from an EMBL/GenBank/DDBJ whole genome shotgun (WGS) entry which is preliminary data.</text>
</comment>
<evidence type="ECO:0000313" key="2">
    <source>
        <dbReference type="EMBL" id="KAK0625008.1"/>
    </source>
</evidence>
<sequence>MAPTNPAVTPTRKSARLVNLAIARESAELRRSAQVASRPLQYGSLHITLTGRVRGRPRSITAPSPSKNTKQASVSPAKTTPQKTAASKKTATPKGTATPKTTAARKKTAAPKKTATPKSPPAKKATPKKATPRRRLPRRRL</sequence>
<proteinExistence type="predicted"/>
<feature type="compositionally biased region" description="Low complexity" evidence="1">
    <location>
        <begin position="75"/>
        <end position="102"/>
    </location>
</feature>
<dbReference type="AlphaFoldDB" id="A0AA39X0H9"/>
<organism evidence="2 3">
    <name type="scientific">Bombardia bombarda</name>
    <dbReference type="NCBI Taxonomy" id="252184"/>
    <lineage>
        <taxon>Eukaryota</taxon>
        <taxon>Fungi</taxon>
        <taxon>Dikarya</taxon>
        <taxon>Ascomycota</taxon>
        <taxon>Pezizomycotina</taxon>
        <taxon>Sordariomycetes</taxon>
        <taxon>Sordariomycetidae</taxon>
        <taxon>Sordariales</taxon>
        <taxon>Lasiosphaeriaceae</taxon>
        <taxon>Bombardia</taxon>
    </lineage>
</organism>